<evidence type="ECO:0000313" key="1">
    <source>
        <dbReference type="EMBL" id="AAP13880.1"/>
    </source>
</evidence>
<proteinExistence type="predicted"/>
<name>Q80GP4_9REOV</name>
<gene>
    <name evidence="1" type="primary">gene 7</name>
</gene>
<organism evidence="1">
    <name type="scientific">Human rotavirus A</name>
    <dbReference type="NCBI Taxonomy" id="10941"/>
    <lineage>
        <taxon>Viruses</taxon>
        <taxon>Riboviria</taxon>
        <taxon>Orthornavirae</taxon>
        <taxon>Duplornaviricota</taxon>
        <taxon>Resentoviricetes</taxon>
        <taxon>Reovirales</taxon>
        <taxon>Sedoreoviridae</taxon>
        <taxon>Rotavirus</taxon>
        <taxon>Rotavirus alphagastroenteritidis</taxon>
        <taxon>Rotavirus A</taxon>
    </lineage>
</organism>
<sequence length="22" mass="2242">MVSSIINTSFEAAVVAATSTLE</sequence>
<dbReference type="InterPro" id="IPR042519">
    <property type="entry name" value="NSP3_N_rotavirus"/>
</dbReference>
<accession>Q80GP4</accession>
<dbReference type="Gene3D" id="6.10.280.20">
    <property type="entry name" value="Rotavirus non-structural protein NSP3, N-terminal domain"/>
    <property type="match status" value="1"/>
</dbReference>
<reference evidence="1" key="1">
    <citation type="journal article" date="1992" name="Arch. Virol.">
        <title>Genomic rearrangements in human rotavirus strain Wa; analysis of rearranged RNA segment 7.</title>
        <authorList>
            <person name="Mendez E."/>
            <person name="Arias C.F."/>
            <person name="Lopez S."/>
        </authorList>
    </citation>
    <scope>NUCLEOTIDE SEQUENCE</scope>
    <source>
        <strain evidence="1">Wa</strain>
    </source>
</reference>
<protein>
    <submittedName>
        <fullName evidence="1">Gene 7</fullName>
    </submittedName>
</protein>
<dbReference type="EMBL" id="S41238">
    <property type="protein sequence ID" value="AAP13880.1"/>
    <property type="molecule type" value="Genomic_RNA"/>
</dbReference>